<dbReference type="AlphaFoldDB" id="A0A0G1ERT5"/>
<reference evidence="3 4" key="1">
    <citation type="journal article" date="2015" name="Nature">
        <title>rRNA introns, odd ribosomes, and small enigmatic genomes across a large radiation of phyla.</title>
        <authorList>
            <person name="Brown C.T."/>
            <person name="Hug L.A."/>
            <person name="Thomas B.C."/>
            <person name="Sharon I."/>
            <person name="Castelle C.J."/>
            <person name="Singh A."/>
            <person name="Wilkins M.J."/>
            <person name="Williams K.H."/>
            <person name="Banfield J.F."/>
        </authorList>
    </citation>
    <scope>NUCLEOTIDE SEQUENCE [LARGE SCALE GENOMIC DNA]</scope>
</reference>
<feature type="signal peptide" evidence="1">
    <location>
        <begin position="1"/>
        <end position="19"/>
    </location>
</feature>
<evidence type="ECO:0000259" key="2">
    <source>
        <dbReference type="Pfam" id="PF13472"/>
    </source>
</evidence>
<name>A0A0G1ERT5_9BACT</name>
<feature type="chain" id="PRO_5002536945" description="SGNH hydrolase-type esterase domain-containing protein" evidence="1">
    <location>
        <begin position="20"/>
        <end position="303"/>
    </location>
</feature>
<organism evidence="3 4">
    <name type="scientific">Candidatus Gottesmanbacteria bacterium GW2011_GWA1_43_11</name>
    <dbReference type="NCBI Taxonomy" id="1618436"/>
    <lineage>
        <taxon>Bacteria</taxon>
        <taxon>Candidatus Gottesmaniibacteriota</taxon>
    </lineage>
</organism>
<dbReference type="EMBL" id="LCFB01000005">
    <property type="protein sequence ID" value="KKS85781.1"/>
    <property type="molecule type" value="Genomic_DNA"/>
</dbReference>
<feature type="domain" description="SGNH hydrolase-type esterase" evidence="2">
    <location>
        <begin position="97"/>
        <end position="289"/>
    </location>
</feature>
<evidence type="ECO:0000256" key="1">
    <source>
        <dbReference type="SAM" id="SignalP"/>
    </source>
</evidence>
<dbReference type="InterPro" id="IPR013830">
    <property type="entry name" value="SGNH_hydro"/>
</dbReference>
<accession>A0A0G1ERT5</accession>
<evidence type="ECO:0000313" key="4">
    <source>
        <dbReference type="Proteomes" id="UP000034543"/>
    </source>
</evidence>
<dbReference type="Proteomes" id="UP000034543">
    <property type="component" value="Unassembled WGS sequence"/>
</dbReference>
<comment type="caution">
    <text evidence="3">The sequence shown here is derived from an EMBL/GenBank/DDBJ whole genome shotgun (WGS) entry which is preliminary data.</text>
</comment>
<dbReference type="GO" id="GO:0004622">
    <property type="term" value="F:phosphatidylcholine lysophospholipase activity"/>
    <property type="evidence" value="ECO:0007669"/>
    <property type="project" value="TreeGrafter"/>
</dbReference>
<dbReference type="CDD" id="cd00229">
    <property type="entry name" value="SGNH_hydrolase"/>
    <property type="match status" value="1"/>
</dbReference>
<gene>
    <name evidence="3" type="ORF">UV59_C0005G0032</name>
</gene>
<dbReference type="Gene3D" id="3.40.50.1110">
    <property type="entry name" value="SGNH hydrolase"/>
    <property type="match status" value="1"/>
</dbReference>
<dbReference type="PANTHER" id="PTHR30383">
    <property type="entry name" value="THIOESTERASE 1/PROTEASE 1/LYSOPHOSPHOLIPASE L1"/>
    <property type="match status" value="1"/>
</dbReference>
<dbReference type="SUPFAM" id="SSF52266">
    <property type="entry name" value="SGNH hydrolase"/>
    <property type="match status" value="1"/>
</dbReference>
<dbReference type="Pfam" id="PF13472">
    <property type="entry name" value="Lipase_GDSL_2"/>
    <property type="match status" value="1"/>
</dbReference>
<dbReference type="InterPro" id="IPR051532">
    <property type="entry name" value="Ester_Hydrolysis_Enzymes"/>
</dbReference>
<dbReference type="STRING" id="1618436.UV59_C0005G0032"/>
<evidence type="ECO:0000313" key="3">
    <source>
        <dbReference type="EMBL" id="KKS85781.1"/>
    </source>
</evidence>
<proteinExistence type="predicted"/>
<protein>
    <recommendedName>
        <fullName evidence="2">SGNH hydrolase-type esterase domain-containing protein</fullName>
    </recommendedName>
</protein>
<keyword evidence="1" id="KW-0732">Signal</keyword>
<sequence length="303" mass="33415">MLFFLLVAGFFSGLATLFATTVPLPGQTLPHTQTALTKPAITAYMQDKSGATKKPSVSFAEIITKPTVLGDQTVATPSTKKVNLTEKLEKSHYTISLFGDSMIDTLGRDLPHLTKILQERFPETQFTLINHGTGATNVETGFAHLTNSYDYLGETRPGVLEQNPDLLVIESFAYNHWDNTQSDLDRQWTTLAKIVGLVKTRNPDTKIILATAIAPYCPTYTDGSANLPEPRKFIQCETVKAYLQNTVRFAESENYPLANAYAASLQGNEGNPKYVNSGDHIHPSDAGKELFSKLLVEKIEKML</sequence>
<dbReference type="InterPro" id="IPR036514">
    <property type="entry name" value="SGNH_hydro_sf"/>
</dbReference>
<dbReference type="PANTHER" id="PTHR30383:SF5">
    <property type="entry name" value="SGNH HYDROLASE-TYPE ESTERASE DOMAIN-CONTAINING PROTEIN"/>
    <property type="match status" value="1"/>
</dbReference>